<evidence type="ECO:0000256" key="5">
    <source>
        <dbReference type="ARBA" id="ARBA00022692"/>
    </source>
</evidence>
<dbReference type="Gene3D" id="1.20.1600.10">
    <property type="entry name" value="Outer membrane efflux proteins (OEP)"/>
    <property type="match status" value="1"/>
</dbReference>
<keyword evidence="10" id="KW-1185">Reference proteome</keyword>
<evidence type="ECO:0000256" key="2">
    <source>
        <dbReference type="ARBA" id="ARBA00007613"/>
    </source>
</evidence>
<dbReference type="GO" id="GO:0015562">
    <property type="term" value="F:efflux transmembrane transporter activity"/>
    <property type="evidence" value="ECO:0007669"/>
    <property type="project" value="InterPro"/>
</dbReference>
<sequence length="479" mass="53728">MNNLIKHISVLLMLGGFFANSAFAQQNTKRADDTPLKLTLHDALQIAVSDNPTVRVAEQEVKKTTYAKNKAWAALFPKVDLNGNYSYTIKKQKMYFGGMKFPGMGGSPGGNGGNNDQNSSANNAIAIEVGVRHSIQTGIQAGMPLIAPQLWSSLSINAAEVELAKEKSRGSKVDMTAEVRKAYYTALLANEAYRVYRQSYDNAQENYRQIKEKYERGLVAQYDLLRTEVQMKNIEPNVVQAELSIKLTEKQLKLLMDVDLEKPVELTDSLAVYSRQIYQDYMQPVDTLLVENSTLKQIELQGKQMAAVVQTSKMAFLPTLSLGFVYNYNYMGDELKLSNDKQWSPYSMVNLTLSIPIFNGGARLNDVKMQKAGQRQLELNRHLITRQMKLAVQNQHDQLTNATKRYIAAKEAVVSAEKGYQIAEMRYKTGESTLVELNDADLALLQARLNYNQAIYDFMMAKADLDKLSGYVATSDNVE</sequence>
<reference evidence="9 10" key="1">
    <citation type="submission" date="2014-09" db="EMBL/GenBank/DDBJ databases">
        <title>Draft Genome Sequence of Porphyromonas macacae COT-192_OH2859.</title>
        <authorList>
            <person name="Wallis C."/>
            <person name="Deusch O."/>
            <person name="O'Flynn C."/>
            <person name="Davis I."/>
            <person name="Horsfall A."/>
            <person name="Kirkwood N."/>
            <person name="Harris S."/>
            <person name="Eisen J.A."/>
            <person name="Coil D.A."/>
            <person name="Darling A.E."/>
            <person name="Jospin G."/>
            <person name="Alexiev A."/>
        </authorList>
    </citation>
    <scope>NUCLEOTIDE SEQUENCE [LARGE SCALE GENOMIC DNA]</scope>
    <source>
        <strain evidence="10">COT-192 OH2859</strain>
    </source>
</reference>
<evidence type="ECO:0000256" key="7">
    <source>
        <dbReference type="ARBA" id="ARBA00023237"/>
    </source>
</evidence>
<dbReference type="EMBL" id="JRFA01000028">
    <property type="protein sequence ID" value="KGN72507.1"/>
    <property type="molecule type" value="Genomic_DNA"/>
</dbReference>
<dbReference type="SUPFAM" id="SSF56954">
    <property type="entry name" value="Outer membrane efflux proteins (OEP)"/>
    <property type="match status" value="1"/>
</dbReference>
<dbReference type="InterPro" id="IPR003423">
    <property type="entry name" value="OMP_efflux"/>
</dbReference>
<gene>
    <name evidence="9" type="ORF">HQ47_09765</name>
</gene>
<dbReference type="GO" id="GO:0009279">
    <property type="term" value="C:cell outer membrane"/>
    <property type="evidence" value="ECO:0007669"/>
    <property type="project" value="UniProtKB-SubCell"/>
</dbReference>
<evidence type="ECO:0000313" key="10">
    <source>
        <dbReference type="Proteomes" id="UP000030103"/>
    </source>
</evidence>
<dbReference type="STRING" id="28115.HQ47_09765"/>
<comment type="similarity">
    <text evidence="2">Belongs to the outer membrane factor (OMF) (TC 1.B.17) family.</text>
</comment>
<dbReference type="RefSeq" id="WP_036875104.1">
    <property type="nucleotide sequence ID" value="NZ_JBGYTE010000030.1"/>
</dbReference>
<keyword evidence="6" id="KW-0472">Membrane</keyword>
<dbReference type="InterPro" id="IPR051906">
    <property type="entry name" value="TolC-like"/>
</dbReference>
<dbReference type="AlphaFoldDB" id="A0A0A2E4F7"/>
<keyword evidence="7" id="KW-0998">Cell outer membrane</keyword>
<dbReference type="PANTHER" id="PTHR30026:SF20">
    <property type="entry name" value="OUTER MEMBRANE PROTEIN TOLC"/>
    <property type="match status" value="1"/>
</dbReference>
<accession>A0A0A2E4F7</accession>
<evidence type="ECO:0000256" key="6">
    <source>
        <dbReference type="ARBA" id="ARBA00023136"/>
    </source>
</evidence>
<protein>
    <submittedName>
        <fullName evidence="9">Uncharacterized protein</fullName>
    </submittedName>
</protein>
<dbReference type="GO" id="GO:0015288">
    <property type="term" value="F:porin activity"/>
    <property type="evidence" value="ECO:0007669"/>
    <property type="project" value="TreeGrafter"/>
</dbReference>
<dbReference type="PANTHER" id="PTHR30026">
    <property type="entry name" value="OUTER MEMBRANE PROTEIN TOLC"/>
    <property type="match status" value="1"/>
</dbReference>
<proteinExistence type="inferred from homology"/>
<keyword evidence="4" id="KW-1134">Transmembrane beta strand</keyword>
<evidence type="ECO:0000256" key="8">
    <source>
        <dbReference type="SAM" id="SignalP"/>
    </source>
</evidence>
<feature type="signal peptide" evidence="8">
    <location>
        <begin position="1"/>
        <end position="24"/>
    </location>
</feature>
<evidence type="ECO:0000256" key="4">
    <source>
        <dbReference type="ARBA" id="ARBA00022452"/>
    </source>
</evidence>
<keyword evidence="5" id="KW-0812">Transmembrane</keyword>
<dbReference type="eggNOG" id="COG1538">
    <property type="taxonomic scope" value="Bacteria"/>
</dbReference>
<evidence type="ECO:0000313" key="9">
    <source>
        <dbReference type="EMBL" id="KGN72507.1"/>
    </source>
</evidence>
<name>A0A0A2E4F7_9PORP</name>
<evidence type="ECO:0000256" key="1">
    <source>
        <dbReference type="ARBA" id="ARBA00004442"/>
    </source>
</evidence>
<comment type="caution">
    <text evidence="9">The sequence shown here is derived from an EMBL/GenBank/DDBJ whole genome shotgun (WGS) entry which is preliminary data.</text>
</comment>
<dbReference type="Proteomes" id="UP000030103">
    <property type="component" value="Unassembled WGS sequence"/>
</dbReference>
<dbReference type="Pfam" id="PF02321">
    <property type="entry name" value="OEP"/>
    <property type="match status" value="2"/>
</dbReference>
<organism evidence="9 10">
    <name type="scientific">Porphyromonas macacae</name>
    <dbReference type="NCBI Taxonomy" id="28115"/>
    <lineage>
        <taxon>Bacteria</taxon>
        <taxon>Pseudomonadati</taxon>
        <taxon>Bacteroidota</taxon>
        <taxon>Bacteroidia</taxon>
        <taxon>Bacteroidales</taxon>
        <taxon>Porphyromonadaceae</taxon>
        <taxon>Porphyromonas</taxon>
    </lineage>
</organism>
<keyword evidence="3" id="KW-0813">Transport</keyword>
<feature type="chain" id="PRO_5001986113" evidence="8">
    <location>
        <begin position="25"/>
        <end position="479"/>
    </location>
</feature>
<keyword evidence="8" id="KW-0732">Signal</keyword>
<comment type="subcellular location">
    <subcellularLocation>
        <location evidence="1">Cell outer membrane</location>
    </subcellularLocation>
</comment>
<dbReference type="GO" id="GO:1990281">
    <property type="term" value="C:efflux pump complex"/>
    <property type="evidence" value="ECO:0007669"/>
    <property type="project" value="TreeGrafter"/>
</dbReference>
<evidence type="ECO:0000256" key="3">
    <source>
        <dbReference type="ARBA" id="ARBA00022448"/>
    </source>
</evidence>